<keyword evidence="1" id="KW-0808">Transferase</keyword>
<dbReference type="Gene3D" id="3.40.50.300">
    <property type="entry name" value="P-loop containing nucleotide triphosphate hydrolases"/>
    <property type="match status" value="1"/>
</dbReference>
<dbReference type="OMA" id="CWRYHRK"/>
<dbReference type="GeneID" id="100890333"/>
<proteinExistence type="predicted"/>
<dbReference type="PANTHER" id="PTHR10605">
    <property type="entry name" value="HEPARAN SULFATE SULFOTRANSFERASE"/>
    <property type="match status" value="1"/>
</dbReference>
<dbReference type="AlphaFoldDB" id="A0A7M7GJP4"/>
<evidence type="ECO:0000256" key="4">
    <source>
        <dbReference type="PIRSR" id="PIRSR637359-2"/>
    </source>
</evidence>
<feature type="active site" description="For sulfotransferase activity" evidence="3">
    <location>
        <position position="145"/>
    </location>
</feature>
<dbReference type="PANTHER" id="PTHR10605:SF72">
    <property type="entry name" value="HEPARAN SULFATE 3-O SULFOTRANSFERASE-B, ISOFORM A"/>
    <property type="match status" value="1"/>
</dbReference>
<evidence type="ECO:0000256" key="3">
    <source>
        <dbReference type="PIRSR" id="PIRSR637359-1"/>
    </source>
</evidence>
<feature type="region of interest" description="Disordered" evidence="5">
    <location>
        <begin position="95"/>
        <end position="133"/>
    </location>
</feature>
<feature type="region of interest" description="Disordered" evidence="5">
    <location>
        <begin position="53"/>
        <end position="82"/>
    </location>
</feature>
<dbReference type="Proteomes" id="UP000007110">
    <property type="component" value="Unassembled WGS sequence"/>
</dbReference>
<reference evidence="9" key="1">
    <citation type="submission" date="2015-02" db="EMBL/GenBank/DDBJ databases">
        <title>Genome sequencing for Strongylocentrotus purpuratus.</title>
        <authorList>
            <person name="Murali S."/>
            <person name="Liu Y."/>
            <person name="Vee V."/>
            <person name="English A."/>
            <person name="Wang M."/>
            <person name="Skinner E."/>
            <person name="Han Y."/>
            <person name="Muzny D.M."/>
            <person name="Worley K.C."/>
            <person name="Gibbs R.A."/>
        </authorList>
    </citation>
    <scope>NUCLEOTIDE SEQUENCE</scope>
</reference>
<dbReference type="InterPro" id="IPR027417">
    <property type="entry name" value="P-loop_NTPase"/>
</dbReference>
<feature type="compositionally biased region" description="Basic and acidic residues" evidence="5">
    <location>
        <begin position="122"/>
        <end position="131"/>
    </location>
</feature>
<name>A0A7M7GJP4_STRPU</name>
<feature type="transmembrane region" description="Helical" evidence="6">
    <location>
        <begin position="21"/>
        <end position="38"/>
    </location>
</feature>
<accession>A0A7M7GJP4</accession>
<evidence type="ECO:0000256" key="1">
    <source>
        <dbReference type="ARBA" id="ARBA00022679"/>
    </source>
</evidence>
<keyword evidence="2" id="KW-0325">Glycoprotein</keyword>
<dbReference type="KEGG" id="spu:100890333"/>
<keyword evidence="9" id="KW-1185">Reference proteome</keyword>
<evidence type="ECO:0000256" key="2">
    <source>
        <dbReference type="ARBA" id="ARBA00023180"/>
    </source>
</evidence>
<evidence type="ECO:0000256" key="6">
    <source>
        <dbReference type="SAM" id="Phobius"/>
    </source>
</evidence>
<feature type="compositionally biased region" description="Low complexity" evidence="5">
    <location>
        <begin position="111"/>
        <end position="121"/>
    </location>
</feature>
<dbReference type="EnsemblMetazoa" id="XM_003731320">
    <property type="protein sequence ID" value="XP_003731368"/>
    <property type="gene ID" value="LOC100890333"/>
</dbReference>
<evidence type="ECO:0000256" key="5">
    <source>
        <dbReference type="SAM" id="MobiDB-lite"/>
    </source>
</evidence>
<dbReference type="GO" id="GO:0008146">
    <property type="term" value="F:sulfotransferase activity"/>
    <property type="evidence" value="ECO:0007669"/>
    <property type="project" value="InterPro"/>
</dbReference>
<feature type="compositionally biased region" description="Basic and acidic residues" evidence="5">
    <location>
        <begin position="54"/>
        <end position="70"/>
    </location>
</feature>
<dbReference type="OrthoDB" id="10070062at2759"/>
<protein>
    <recommendedName>
        <fullName evidence="7">Sulfotransferase domain-containing protein</fullName>
    </recommendedName>
</protein>
<keyword evidence="6" id="KW-0812">Transmembrane</keyword>
<dbReference type="Pfam" id="PF00685">
    <property type="entry name" value="Sulfotransfer_1"/>
    <property type="match status" value="1"/>
</dbReference>
<evidence type="ECO:0000313" key="8">
    <source>
        <dbReference type="EnsemblMetazoa" id="XP_003731368"/>
    </source>
</evidence>
<evidence type="ECO:0000313" key="9">
    <source>
        <dbReference type="Proteomes" id="UP000007110"/>
    </source>
</evidence>
<dbReference type="InterPro" id="IPR037359">
    <property type="entry name" value="NST/OST"/>
</dbReference>
<dbReference type="SUPFAM" id="SSF52540">
    <property type="entry name" value="P-loop containing nucleoside triphosphate hydrolases"/>
    <property type="match status" value="1"/>
</dbReference>
<keyword evidence="6" id="KW-0472">Membrane</keyword>
<reference evidence="8" key="2">
    <citation type="submission" date="2021-01" db="UniProtKB">
        <authorList>
            <consortium name="EnsemblMetazoa"/>
        </authorList>
    </citation>
    <scope>IDENTIFICATION</scope>
</reference>
<evidence type="ECO:0000259" key="7">
    <source>
        <dbReference type="Pfam" id="PF00685"/>
    </source>
</evidence>
<dbReference type="InParanoid" id="A0A7M7GJP4"/>
<dbReference type="RefSeq" id="XP_003731368.2">
    <property type="nucleotide sequence ID" value="XM_003731320.3"/>
</dbReference>
<keyword evidence="6" id="KW-1133">Transmembrane helix</keyword>
<feature type="binding site" evidence="4">
    <location>
        <begin position="145"/>
        <end position="149"/>
    </location>
    <ligand>
        <name>3'-phosphoadenylyl sulfate</name>
        <dbReference type="ChEBI" id="CHEBI:58339"/>
    </ligand>
</feature>
<organism evidence="8 9">
    <name type="scientific">Strongylocentrotus purpuratus</name>
    <name type="common">Purple sea urchin</name>
    <dbReference type="NCBI Taxonomy" id="7668"/>
    <lineage>
        <taxon>Eukaryota</taxon>
        <taxon>Metazoa</taxon>
        <taxon>Echinodermata</taxon>
        <taxon>Eleutherozoa</taxon>
        <taxon>Echinozoa</taxon>
        <taxon>Echinoidea</taxon>
        <taxon>Euechinoidea</taxon>
        <taxon>Echinacea</taxon>
        <taxon>Camarodonta</taxon>
        <taxon>Echinidea</taxon>
        <taxon>Strongylocentrotidae</taxon>
        <taxon>Strongylocentrotus</taxon>
    </lineage>
</organism>
<dbReference type="InterPro" id="IPR000863">
    <property type="entry name" value="Sulfotransferase_dom"/>
</dbReference>
<feature type="domain" description="Sulfotransferase" evidence="7">
    <location>
        <begin position="136"/>
        <end position="183"/>
    </location>
</feature>
<sequence>MSVKMHHASTMCWRYHRKITATIIVFSALYFFVSITLTKKNLSNEGVQGSNLETFHERKGVRERGEEHHQGKNPSRKIHRIPHNALPAEGIKGLAKGAQRGQVKQKEEEFSSSSTSSSADSPGHKQSDAKPSKKFPQAIIIGVKKGGTRALLKFISLHPDVAAAKQEMHFFDRYYDKGLEWYRWSAWLDEHG</sequence>